<sequence length="332" mass="34186">MILFKLIAGLLGLVAVGLGAGALATFLITLRIEARHPPQGPFVPVPGGRLASIVAGPEQPPRGTVVLLHGASANAADPLEGIGRRLAAKGFRVIAFDRPGSGWSDRLGGEEMASPAAQGHAIAAALAEMGVGPAIVLGHSWSGALATAIALDHPERVAGLVLAAPVAMPYPRMGTVPWTYRLALWPPMTWVLSHTVATPIGLYYLPRIGGAVFRPQAAPADYLDRSRAALVLRPGSITANLQDLAGLPAALAAQAPRYAGLRVPTVVISGDSDAAVPAERQAVPLAAAIPDARLVLLPGIGHMLQYVAVDALAAEVVRLADRIAAKRDPVAP</sequence>
<dbReference type="PANTHER" id="PTHR43194:SF5">
    <property type="entry name" value="PIMELOYL-[ACYL-CARRIER PROTEIN] METHYL ESTER ESTERASE"/>
    <property type="match status" value="1"/>
</dbReference>
<dbReference type="Proteomes" id="UP000199229">
    <property type="component" value="Unassembled WGS sequence"/>
</dbReference>
<dbReference type="GO" id="GO:0003824">
    <property type="term" value="F:catalytic activity"/>
    <property type="evidence" value="ECO:0007669"/>
    <property type="project" value="InterPro"/>
</dbReference>
<organism evidence="2 3">
    <name type="scientific">Methylobacterium gossipiicola</name>
    <dbReference type="NCBI Taxonomy" id="582675"/>
    <lineage>
        <taxon>Bacteria</taxon>
        <taxon>Pseudomonadati</taxon>
        <taxon>Pseudomonadota</taxon>
        <taxon>Alphaproteobacteria</taxon>
        <taxon>Hyphomicrobiales</taxon>
        <taxon>Methylobacteriaceae</taxon>
        <taxon>Methylobacterium</taxon>
    </lineage>
</organism>
<feature type="domain" description="AB hydrolase-1" evidence="1">
    <location>
        <begin position="64"/>
        <end position="307"/>
    </location>
</feature>
<name>A0A1I2V9B7_9HYPH</name>
<dbReference type="Gene3D" id="3.40.50.1820">
    <property type="entry name" value="alpha/beta hydrolase"/>
    <property type="match status" value="1"/>
</dbReference>
<dbReference type="SUPFAM" id="SSF53474">
    <property type="entry name" value="alpha/beta-Hydrolases"/>
    <property type="match status" value="1"/>
</dbReference>
<dbReference type="InterPro" id="IPR050228">
    <property type="entry name" value="Carboxylesterase_BioH"/>
</dbReference>
<evidence type="ECO:0000313" key="2">
    <source>
        <dbReference type="EMBL" id="SFG83986.1"/>
    </source>
</evidence>
<evidence type="ECO:0000313" key="3">
    <source>
        <dbReference type="Proteomes" id="UP000199229"/>
    </source>
</evidence>
<keyword evidence="3" id="KW-1185">Reference proteome</keyword>
<dbReference type="EMBL" id="FOPM01000013">
    <property type="protein sequence ID" value="SFG83986.1"/>
    <property type="molecule type" value="Genomic_DNA"/>
</dbReference>
<dbReference type="RefSeq" id="WP_091972308.1">
    <property type="nucleotide sequence ID" value="NZ_FOPM01000013.1"/>
</dbReference>
<proteinExistence type="predicted"/>
<gene>
    <name evidence="2" type="ORF">SAMN05192565_11329</name>
</gene>
<reference evidence="3" key="1">
    <citation type="submission" date="2016-10" db="EMBL/GenBank/DDBJ databases">
        <authorList>
            <person name="Varghese N."/>
            <person name="Submissions S."/>
        </authorList>
    </citation>
    <scope>NUCLEOTIDE SEQUENCE [LARGE SCALE GENOMIC DNA]</scope>
    <source>
        <strain evidence="3">Gh-105</strain>
    </source>
</reference>
<dbReference type="InterPro" id="IPR000073">
    <property type="entry name" value="AB_hydrolase_1"/>
</dbReference>
<accession>A0A1I2V9B7</accession>
<dbReference type="OrthoDB" id="9815441at2"/>
<dbReference type="PRINTS" id="PR00111">
    <property type="entry name" value="ABHYDROLASE"/>
</dbReference>
<dbReference type="STRING" id="582675.SAMN05192565_11329"/>
<dbReference type="InterPro" id="IPR000639">
    <property type="entry name" value="Epox_hydrolase-like"/>
</dbReference>
<protein>
    <submittedName>
        <fullName evidence="2">Pimeloyl-ACP methyl ester carboxylesterase</fullName>
    </submittedName>
</protein>
<dbReference type="PANTHER" id="PTHR43194">
    <property type="entry name" value="HYDROLASE ALPHA/BETA FOLD FAMILY"/>
    <property type="match status" value="1"/>
</dbReference>
<dbReference type="Pfam" id="PF00561">
    <property type="entry name" value="Abhydrolase_1"/>
    <property type="match status" value="1"/>
</dbReference>
<dbReference type="PRINTS" id="PR00412">
    <property type="entry name" value="EPOXHYDRLASE"/>
</dbReference>
<dbReference type="AlphaFoldDB" id="A0A1I2V9B7"/>
<evidence type="ECO:0000259" key="1">
    <source>
        <dbReference type="Pfam" id="PF00561"/>
    </source>
</evidence>
<dbReference type="InterPro" id="IPR029058">
    <property type="entry name" value="AB_hydrolase_fold"/>
</dbReference>